<evidence type="ECO:0000259" key="3">
    <source>
        <dbReference type="Pfam" id="PF20209"/>
    </source>
</evidence>
<reference evidence="4" key="1">
    <citation type="submission" date="2021-06" db="EMBL/GenBank/DDBJ databases">
        <authorList>
            <person name="Kallberg Y."/>
            <person name="Tangrot J."/>
            <person name="Rosling A."/>
        </authorList>
    </citation>
    <scope>NUCLEOTIDE SEQUENCE</scope>
    <source>
        <strain evidence="4">FL966</strain>
    </source>
</reference>
<feature type="non-terminal residue" evidence="4">
    <location>
        <position position="734"/>
    </location>
</feature>
<dbReference type="Pfam" id="PF14214">
    <property type="entry name" value="Helitron_like_N"/>
    <property type="match status" value="1"/>
</dbReference>
<dbReference type="InterPro" id="IPR046700">
    <property type="entry name" value="DUF6570"/>
</dbReference>
<dbReference type="InterPro" id="IPR025476">
    <property type="entry name" value="Helitron_helicase-like"/>
</dbReference>
<proteinExistence type="predicted"/>
<evidence type="ECO:0000313" key="4">
    <source>
        <dbReference type="EMBL" id="CAG8816966.1"/>
    </source>
</evidence>
<evidence type="ECO:0000256" key="1">
    <source>
        <dbReference type="SAM" id="MobiDB-lite"/>
    </source>
</evidence>
<organism evidence="4 5">
    <name type="scientific">Cetraspora pellucida</name>
    <dbReference type="NCBI Taxonomy" id="1433469"/>
    <lineage>
        <taxon>Eukaryota</taxon>
        <taxon>Fungi</taxon>
        <taxon>Fungi incertae sedis</taxon>
        <taxon>Mucoromycota</taxon>
        <taxon>Glomeromycotina</taxon>
        <taxon>Glomeromycetes</taxon>
        <taxon>Diversisporales</taxon>
        <taxon>Gigasporaceae</taxon>
        <taxon>Cetraspora</taxon>
    </lineage>
</organism>
<dbReference type="AlphaFoldDB" id="A0A9N9PE63"/>
<gene>
    <name evidence="4" type="ORF">CPELLU_LOCUS19292</name>
</gene>
<dbReference type="EMBL" id="CAJVQA010044934">
    <property type="protein sequence ID" value="CAG8816966.1"/>
    <property type="molecule type" value="Genomic_DNA"/>
</dbReference>
<feature type="domain" description="Helitron helicase-like" evidence="2">
    <location>
        <begin position="356"/>
        <end position="544"/>
    </location>
</feature>
<dbReference type="Proteomes" id="UP000789759">
    <property type="component" value="Unassembled WGS sequence"/>
</dbReference>
<dbReference type="OrthoDB" id="2408689at2759"/>
<feature type="compositionally biased region" description="Polar residues" evidence="1">
    <location>
        <begin position="69"/>
        <end position="82"/>
    </location>
</feature>
<evidence type="ECO:0000313" key="5">
    <source>
        <dbReference type="Proteomes" id="UP000789759"/>
    </source>
</evidence>
<dbReference type="Pfam" id="PF20209">
    <property type="entry name" value="DUF6570"/>
    <property type="match status" value="1"/>
</dbReference>
<comment type="caution">
    <text evidence="4">The sequence shown here is derived from an EMBL/GenBank/DDBJ whole genome shotgun (WGS) entry which is preliminary data.</text>
</comment>
<feature type="region of interest" description="Disordered" evidence="1">
    <location>
        <begin position="1"/>
        <end position="95"/>
    </location>
</feature>
<sequence length="734" mass="86692">MDNQNVYRDTQRKREKRKNENFYERETRLARDREKKREKRAAETTEEQERHLASDRNRKRHKEMHETNELNIINEQLNQNTDQQDELSKTESSVTTRVEPLSATVLCNIDRDMLRNFRNKMDKLKHTLCPTCNKRFPSIVLVMRECRRCYSEKTLPKRFSADNNMDPGEVPEELQNLTDIEEMLIAQVFPVMSVYKLRGGQYGYRGNVINFPQNVQEFITRLPRHPSSLDVLVIFRQSANSGSFRDFIVRRDKVASALYWLKANNIYYAKITIDNEILESLPTDGTIEDQIPDNEIIAEDRIQNEHRPIAWPHINDNPINEFRTPGYIACAFPMLYPTGCADLRSERIRDISPAAYFKHLLQYKDGRFARHNRWRYFALNSLMQWRALQEGKIYIKQQLGDEQLTVQEIQEMIAQGDKHIADRIMRYGEGLRESRQFWMARRRELSDMIKQIGSRGLVFFTFSAADLHWPELHDLMPSNENSTEETEMTRHYHQNVINNPHIVAWFFNKCFETFLNDVLKHRWNLEDYWYRFEWQHRGSVHVHGIGKIRNAPEIEWMRMKEDENVMGEVVMYLDSLVTTINPGLNAPIPNCYPCKKRLRELRDDLQDYTELVNKLQRHMRCSPSYCLRVNKAGQQLCRFGYPKENSDHTIVHDDGNGQPELITVRNDQYINMHSRLQLQGWRANIDLKPILSLHAALQYISKYASKAEPQSATFSEILNQILRNSNPDDQVISS</sequence>
<evidence type="ECO:0000259" key="2">
    <source>
        <dbReference type="Pfam" id="PF14214"/>
    </source>
</evidence>
<protein>
    <submittedName>
        <fullName evidence="4">1521_t:CDS:1</fullName>
    </submittedName>
</protein>
<name>A0A9N9PE63_9GLOM</name>
<keyword evidence="5" id="KW-1185">Reference proteome</keyword>
<feature type="compositionally biased region" description="Basic and acidic residues" evidence="1">
    <location>
        <begin position="9"/>
        <end position="56"/>
    </location>
</feature>
<feature type="domain" description="DUF6570" evidence="3">
    <location>
        <begin position="153"/>
        <end position="278"/>
    </location>
</feature>
<accession>A0A9N9PE63</accession>